<reference evidence="2" key="1">
    <citation type="submission" date="2021-02" db="EMBL/GenBank/DDBJ databases">
        <authorList>
            <person name="Nowell W R."/>
        </authorList>
    </citation>
    <scope>NUCLEOTIDE SEQUENCE</scope>
</reference>
<gene>
    <name evidence="2" type="ORF">GPM918_LOCUS35618</name>
    <name evidence="1" type="ORF">OVA965_LOCUS11870</name>
    <name evidence="4" type="ORF">SRO942_LOCUS36336</name>
    <name evidence="3" type="ORF">TMI583_LOCUS11874</name>
</gene>
<sequence length="103" mass="12183">MSRIEIKQLKGLLTHRTIVNNSFFSTSDDRSVALFFLNQESKLEDEFQSVLFEVEMDMREMSRPYECISDLSIMPDEREVLLMIGIQFLVQKSDLLYDENEKH</sequence>
<evidence type="ECO:0000313" key="3">
    <source>
        <dbReference type="EMBL" id="CAF3720203.1"/>
    </source>
</evidence>
<evidence type="ECO:0000313" key="5">
    <source>
        <dbReference type="Proteomes" id="UP000663829"/>
    </source>
</evidence>
<dbReference type="AlphaFoldDB" id="A0A815RD64"/>
<keyword evidence="5" id="KW-1185">Reference proteome</keyword>
<dbReference type="Proteomes" id="UP000663829">
    <property type="component" value="Unassembled WGS sequence"/>
</dbReference>
<dbReference type="Proteomes" id="UP000677228">
    <property type="component" value="Unassembled WGS sequence"/>
</dbReference>
<dbReference type="EMBL" id="CAJOBC010086258">
    <property type="protein sequence ID" value="CAF4341724.1"/>
    <property type="molecule type" value="Genomic_DNA"/>
</dbReference>
<dbReference type="SUPFAM" id="SSF56399">
    <property type="entry name" value="ADP-ribosylation"/>
    <property type="match status" value="1"/>
</dbReference>
<name>A0A815RD64_9BILA</name>
<dbReference type="Proteomes" id="UP000681722">
    <property type="component" value="Unassembled WGS sequence"/>
</dbReference>
<protein>
    <submittedName>
        <fullName evidence="2">Uncharacterized protein</fullName>
    </submittedName>
</protein>
<evidence type="ECO:0000313" key="4">
    <source>
        <dbReference type="EMBL" id="CAF4341724.1"/>
    </source>
</evidence>
<dbReference type="OrthoDB" id="10047441at2759"/>
<comment type="caution">
    <text evidence="2">The sequence shown here is derived from an EMBL/GenBank/DDBJ whole genome shotgun (WGS) entry which is preliminary data.</text>
</comment>
<evidence type="ECO:0000313" key="1">
    <source>
        <dbReference type="EMBL" id="CAF0945508.1"/>
    </source>
</evidence>
<dbReference type="Gene3D" id="3.90.176.10">
    <property type="entry name" value="Toxin ADP-ribosyltransferase, Chain A, domain 1"/>
    <property type="match status" value="1"/>
</dbReference>
<dbReference type="Proteomes" id="UP000682733">
    <property type="component" value="Unassembled WGS sequence"/>
</dbReference>
<organism evidence="2 5">
    <name type="scientific">Didymodactylos carnosus</name>
    <dbReference type="NCBI Taxonomy" id="1234261"/>
    <lineage>
        <taxon>Eukaryota</taxon>
        <taxon>Metazoa</taxon>
        <taxon>Spiralia</taxon>
        <taxon>Gnathifera</taxon>
        <taxon>Rotifera</taxon>
        <taxon>Eurotatoria</taxon>
        <taxon>Bdelloidea</taxon>
        <taxon>Philodinida</taxon>
        <taxon>Philodinidae</taxon>
        <taxon>Didymodactylos</taxon>
    </lineage>
</organism>
<dbReference type="EMBL" id="CAJNOQ010020788">
    <property type="protein sequence ID" value="CAF1475464.1"/>
    <property type="molecule type" value="Genomic_DNA"/>
</dbReference>
<dbReference type="PROSITE" id="PS51996">
    <property type="entry name" value="TR_MART"/>
    <property type="match status" value="1"/>
</dbReference>
<accession>A0A815RD64</accession>
<evidence type="ECO:0000313" key="2">
    <source>
        <dbReference type="EMBL" id="CAF1475464.1"/>
    </source>
</evidence>
<dbReference type="EMBL" id="CAJNOK010004673">
    <property type="protein sequence ID" value="CAF0945508.1"/>
    <property type="molecule type" value="Genomic_DNA"/>
</dbReference>
<dbReference type="EMBL" id="CAJOBA010004678">
    <property type="protein sequence ID" value="CAF3720203.1"/>
    <property type="molecule type" value="Genomic_DNA"/>
</dbReference>
<proteinExistence type="predicted"/>